<dbReference type="AlphaFoldDB" id="A0A367RH83"/>
<accession>A0A367RH83</accession>
<dbReference type="PANTHER" id="PTHR43642:SF1">
    <property type="entry name" value="HYBRID SIGNAL TRANSDUCTION HISTIDINE KINASE G"/>
    <property type="match status" value="1"/>
</dbReference>
<gene>
    <name evidence="1" type="ORF">A6769_21280</name>
</gene>
<sequence length="197" mass="22081">MLERLRKQGVVFQEIILTPLTLEPLSQLIAESNKSPQLVFLDLLAALQNGLIQPLSELDENLLIKEHKFLHDRVQQAAYALIDEAHKQVVHLQIGHNLLEKTLPEQLSERIFEIVDHLNNGIELITEQSERNEIARLNLIASQKAKAAIAIQNAKLYSKLRASESQMAQFLEAVPVGIGVVDALGRPTPYFASGKKR</sequence>
<dbReference type="EMBL" id="LXQE01000154">
    <property type="protein sequence ID" value="RCJ34934.1"/>
    <property type="molecule type" value="Genomic_DNA"/>
</dbReference>
<dbReference type="PANTHER" id="PTHR43642">
    <property type="entry name" value="HYBRID SIGNAL TRANSDUCTION HISTIDINE KINASE G"/>
    <property type="match status" value="1"/>
</dbReference>
<name>A0A367RH83_NOSPU</name>
<evidence type="ECO:0000313" key="2">
    <source>
        <dbReference type="Proteomes" id="UP000252085"/>
    </source>
</evidence>
<dbReference type="InterPro" id="IPR053159">
    <property type="entry name" value="Hybrid_Histidine_Kinase"/>
</dbReference>
<protein>
    <submittedName>
        <fullName evidence="1">Uncharacterized protein</fullName>
    </submittedName>
</protein>
<dbReference type="Proteomes" id="UP000252085">
    <property type="component" value="Unassembled WGS sequence"/>
</dbReference>
<reference evidence="2" key="1">
    <citation type="submission" date="2016-04" db="EMBL/GenBank/DDBJ databases">
        <authorList>
            <person name="Tabuchi Yagui T.R."/>
        </authorList>
    </citation>
    <scope>NUCLEOTIDE SEQUENCE [LARGE SCALE GENOMIC DNA]</scope>
</reference>
<organism evidence="1 2">
    <name type="scientific">Nostoc punctiforme NIES-2108</name>
    <dbReference type="NCBI Taxonomy" id="1356359"/>
    <lineage>
        <taxon>Bacteria</taxon>
        <taxon>Bacillati</taxon>
        <taxon>Cyanobacteriota</taxon>
        <taxon>Cyanophyceae</taxon>
        <taxon>Nostocales</taxon>
        <taxon>Nostocaceae</taxon>
        <taxon>Nostoc</taxon>
    </lineage>
</organism>
<comment type="caution">
    <text evidence="1">The sequence shown here is derived from an EMBL/GenBank/DDBJ whole genome shotgun (WGS) entry which is preliminary data.</text>
</comment>
<evidence type="ECO:0000313" key="1">
    <source>
        <dbReference type="EMBL" id="RCJ34934.1"/>
    </source>
</evidence>
<proteinExistence type="predicted"/>